<evidence type="ECO:0000259" key="8">
    <source>
        <dbReference type="PROSITE" id="PS50847"/>
    </source>
</evidence>
<dbReference type="RefSeq" id="WP_078713133.1">
    <property type="nucleotide sequence ID" value="NZ_FUYG01000001.1"/>
</dbReference>
<dbReference type="EMBL" id="FUYG01000001">
    <property type="protein sequence ID" value="SKA81575.1"/>
    <property type="molecule type" value="Genomic_DNA"/>
</dbReference>
<evidence type="ECO:0000256" key="1">
    <source>
        <dbReference type="ARBA" id="ARBA00022512"/>
    </source>
</evidence>
<feature type="domain" description="Gram-positive cocci surface proteins LPxTG" evidence="8">
    <location>
        <begin position="2492"/>
        <end position="2527"/>
    </location>
</feature>
<sequence length="2527" mass="257249">MALFRIRPGARITAVAATLVAVLLGSVVVATPAVAAPDGLLTISKIVNGEEAVNLAPGDEFDYTITVGCDDNDCLDARLVDAIPAQFDGFEVRNTSVQPSSQASTVSWNGCSTVVTTACELSVAFEQDLGDGAVGIKAGLTYQVVIGLTVPDNLQPSWPSNGVAVTNTAQASSTSAPTVTDGADVTVIIPSVIDVAVSKTWQPGSQLFTPGSASTIVLSAQNTSNVAADSIELLEPSSASVASGDLAADNPFSLVDFTGFGAVSLPEGAESVRVDAYVFDSTSGSYEWVPGSPRAPGDIALPTTVVPADVAGLRIAFVSATGGTIVPSGNAGSVAIEVAQRATDRRTESPLFGGASITNQASATIAVAGSDPVSKQATAPFVIEPLSVAVSAGKTITPSRIPAGTSAEAAISAKNDSSGPVTRLTLTDDDFFTSDLTFDGFSSPISYPAGATEATVTWLFSGGAGDPLAVADGSTPPAPTVPSGQTLVGFELSFTGSIESGAVADATFGIAASGTMVAEDTSPVRVTNTVDVEAANARGTANDSASAPLDIFYPHIDIDLEKTISPTGSVAAGATVVVQLPTSTGVDSAYVNPNKMVVTDVWRSGVADDFWNAFDPIAVAPTQVLAGSTLTIDYSTDGGATWIPFQVVDATAGTTVYSGNLPAGATSTITGLRYTFENPDGFSQGTEVTPNTVFQARGQLRDGSGPTSVSNADASIYTNVGTAVAEGQVAGVPVVRSETVDADAPAAIRSNSGPGSLMASKAWRTPDFSEDLSLLSSQSGDRAGTVLGWGVNSTGFSSVTITDPSSDPSDVAQTAFQAFDLLQIAPVTFAQDPLLKWDTVSQVELFIDGEWQSVTAPSGGWMSAAGFVGYTLTSAQVADTTGVRLTVVPNDAARVGSSDPFAPPAGSGVSSSANDAARPIGLVWQLRNTVRDTTSNSNRWVTATHGYNDADPATIVNTVDVRGVSNGTPVGPRSAEDNISLIDQPPAVDLTKTSSRSSIVVPNPGDVPASDYPRNNYTITATNQSSSRASYIRVSDPMTCATVAVENCLSAADGWSADPYASASYDPTTNPFERFTLTGLTFSDSGAGVDPVASTVTLWKRSDTGALSSTTATLLSALAMSPAALADVVGISVLYQGVDPATDGGSITVGDPIALTLKTQVRVSLRSDPSVFVTPVTIDNYAFTQGYDPVLFPAGMQSRPNDSANATLVLQDGALGVTAAKTFSPRTLLEKDRTNPVTATLRATQGSATVATNEVTIEDTDQDFWNVFRLTGLAASDVTLPAGADRVRIDVQQNGTTDWVSGTASSGAALPAVDPATVTGIRFVFTRADGALFSRTAPPADFTATAVLHLELLDAARADGSAVVFPSTIVNDVTTRSHRRDNPAIYVDATALATDSIQLGAGSFTLDVMKSPQNGVHSVTPGDPNQWTLVFTNTGTGFLTVPSVVDVLDDHLSWDGETPVFATSSGGILSTDVQTAFDPASRAITFSWPAGGQRMAPGEKFTITVGITLEAGLVGGQRATNQFVVSTAQTLSACTNTSGNGQGTLAGVASNECGTSNYVQPVLGASLLTTKAVKGDVVDRTVSGARNITTPGGPCIADADGYYRSPCAANTIVGGTDEWKLRAVNSGTVAYTKLTFVEPLPVAGDRLLATGGSRGSTYRPLFDGAFPLAIDAPAGTTITWQVTDAADVCVGSGATAWPSDPTCASHPAASAWFDGAAFDGDWSTVTGIRVVLDFTSTAGQALAPGGSAQVLYRTVNAPATADEPDRAPVTVPVGDPIAWNQFGAQAVLSVGGTLSRAPIKAGVVLDSGSLQVTKTITGEGAAFAPDSFQATVSCTVDGAPVQFVGGGVVTLDGQNGYSTRVDGIPLGAHCAVSENGDEGAYGETTRAVAPSSVSIDVPTDAAAEVPEAQRFAITNDYAIGQLVVSKAVTTQATVGSFGPFEYAAVCASYDGAPLPLAEGDATFSLAAGESHSITGLPVRAECTITETDTDGAASAPNSVTSSTNGAPAVAGASAGVTIGTESNTLAYTNDYAAGTLSVTKTLAGEGQAAYGDGPFTIAVLCTYDGQELYDGSVVLTGGETKTLDDIFPAGTECAVSESSAGGANETTIDQPTVVIPGSEGDATLGAVTVDVTNTFNVGSVDVTKVRDGAGAETYGSGPFTVQVTCTWQKDGETLTIPLPDGGIVQLSEQNDYRATATGLIEGALCDTAETVDGGASSSTVTPAGPVTVPNGEAVEVTVTNTFDTGELVIVKDRVGDGVEAFGAGPFTMQLSCTWLKDGVITPIDLGGDAEIKLSEANEYTATVSGLIAGADCEVVETDRGLATASETDPEDGHIRILADGDEAGPSTVTVTNTFDVGQLSISKTVDTAAAVVGDTVRYTVAVSNIGQIDATDVAVTDTLPDGLSLVTSDPSADAGTPGILRWSIPSLRVGETATFHVTAVADRAGTVVNRASVETPRGPWAATDVEGACTQQTDESCASTVVVMPALAGDGLASTGLGDVSRVLLFALATLLMGLVLAVAVRRRRRA</sequence>
<keyword evidence="3 7" id="KW-0732">Signal</keyword>
<keyword evidence="4" id="KW-0572">Peptidoglycan-anchor</keyword>
<feature type="region of interest" description="Disordered" evidence="5">
    <location>
        <begin position="994"/>
        <end position="1013"/>
    </location>
</feature>
<keyword evidence="1" id="KW-0134">Cell wall</keyword>
<dbReference type="InterPro" id="IPR046022">
    <property type="entry name" value="DUF5979"/>
</dbReference>
<dbReference type="Pfam" id="PF19407">
    <property type="entry name" value="DUF5979"/>
    <property type="match status" value="5"/>
</dbReference>
<dbReference type="PANTHER" id="PTHR34819">
    <property type="entry name" value="LARGE CYSTEINE-RICH PERIPLASMIC PROTEIN OMCB"/>
    <property type="match status" value="1"/>
</dbReference>
<dbReference type="Pfam" id="PF01345">
    <property type="entry name" value="DUF11"/>
    <property type="match status" value="1"/>
</dbReference>
<proteinExistence type="predicted"/>
<keyword evidence="2" id="KW-0964">Secreted</keyword>
<evidence type="ECO:0000256" key="4">
    <source>
        <dbReference type="ARBA" id="ARBA00023088"/>
    </source>
</evidence>
<feature type="chain" id="PRO_5012843431" evidence="7">
    <location>
        <begin position="36"/>
        <end position="2527"/>
    </location>
</feature>
<evidence type="ECO:0000256" key="2">
    <source>
        <dbReference type="ARBA" id="ARBA00022525"/>
    </source>
</evidence>
<reference evidence="10" key="1">
    <citation type="submission" date="2017-02" db="EMBL/GenBank/DDBJ databases">
        <authorList>
            <person name="Varghese N."/>
            <person name="Submissions S."/>
        </authorList>
    </citation>
    <scope>NUCLEOTIDE SEQUENCE [LARGE SCALE GENOMIC DNA]</scope>
    <source>
        <strain evidence="10">VKM Ac-2052</strain>
    </source>
</reference>
<evidence type="ECO:0000313" key="10">
    <source>
        <dbReference type="Proteomes" id="UP000189735"/>
    </source>
</evidence>
<dbReference type="InterPro" id="IPR051172">
    <property type="entry name" value="Chlamydia_OmcB"/>
</dbReference>
<keyword evidence="6" id="KW-0472">Membrane</keyword>
<keyword evidence="6" id="KW-1133">Transmembrane helix</keyword>
<evidence type="ECO:0000256" key="6">
    <source>
        <dbReference type="SAM" id="Phobius"/>
    </source>
</evidence>
<dbReference type="Gene3D" id="2.60.40.10">
    <property type="entry name" value="Immunoglobulins"/>
    <property type="match status" value="1"/>
</dbReference>
<dbReference type="Gene3D" id="2.60.40.1140">
    <property type="entry name" value="Collagen-binding surface protein Cna, B-type domain"/>
    <property type="match status" value="1"/>
</dbReference>
<dbReference type="GO" id="GO:0005975">
    <property type="term" value="P:carbohydrate metabolic process"/>
    <property type="evidence" value="ECO:0007669"/>
    <property type="project" value="UniProtKB-ARBA"/>
</dbReference>
<dbReference type="PROSITE" id="PS50847">
    <property type="entry name" value="GRAM_POS_ANCHORING"/>
    <property type="match status" value="1"/>
</dbReference>
<gene>
    <name evidence="9" type="ORF">SAMN06295879_0347</name>
</gene>
<evidence type="ECO:0000313" key="9">
    <source>
        <dbReference type="EMBL" id="SKA81575.1"/>
    </source>
</evidence>
<feature type="signal peptide" evidence="7">
    <location>
        <begin position="1"/>
        <end position="35"/>
    </location>
</feature>
<protein>
    <submittedName>
        <fullName evidence="9">Conserved repeat domain-containing protein</fullName>
    </submittedName>
</protein>
<name>A0A1T4WXG6_9MICO</name>
<dbReference type="InterPro" id="IPR013783">
    <property type="entry name" value="Ig-like_fold"/>
</dbReference>
<accession>A0A1T4WXG6</accession>
<dbReference type="InterPro" id="IPR047589">
    <property type="entry name" value="DUF11_rpt"/>
</dbReference>
<dbReference type="Proteomes" id="UP000189735">
    <property type="component" value="Unassembled WGS sequence"/>
</dbReference>
<evidence type="ECO:0000256" key="3">
    <source>
        <dbReference type="ARBA" id="ARBA00022729"/>
    </source>
</evidence>
<keyword evidence="6" id="KW-0812">Transmembrane</keyword>
<evidence type="ECO:0000256" key="7">
    <source>
        <dbReference type="SAM" id="SignalP"/>
    </source>
</evidence>
<dbReference type="NCBIfam" id="TIGR01451">
    <property type="entry name" value="B_ant_repeat"/>
    <property type="match status" value="1"/>
</dbReference>
<dbReference type="InterPro" id="IPR001434">
    <property type="entry name" value="OmcB-like_DUF11"/>
</dbReference>
<evidence type="ECO:0000256" key="5">
    <source>
        <dbReference type="SAM" id="MobiDB-lite"/>
    </source>
</evidence>
<organism evidence="9 10">
    <name type="scientific">Agreia bicolorata</name>
    <dbReference type="NCBI Taxonomy" id="110935"/>
    <lineage>
        <taxon>Bacteria</taxon>
        <taxon>Bacillati</taxon>
        <taxon>Actinomycetota</taxon>
        <taxon>Actinomycetes</taxon>
        <taxon>Micrococcales</taxon>
        <taxon>Microbacteriaceae</taxon>
        <taxon>Agreia</taxon>
    </lineage>
</organism>
<feature type="transmembrane region" description="Helical" evidence="6">
    <location>
        <begin position="2503"/>
        <end position="2521"/>
    </location>
</feature>
<dbReference type="PANTHER" id="PTHR34819:SF3">
    <property type="entry name" value="CELL SURFACE PROTEIN"/>
    <property type="match status" value="1"/>
</dbReference>
<dbReference type="InterPro" id="IPR019931">
    <property type="entry name" value="LPXTG_anchor"/>
</dbReference>